<evidence type="ECO:0000256" key="1">
    <source>
        <dbReference type="ARBA" id="ARBA00006242"/>
    </source>
</evidence>
<evidence type="ECO:0000313" key="7">
    <source>
        <dbReference type="EMBL" id="ADV62178.1"/>
    </source>
</evidence>
<dbReference type="PROSITE" id="PS00962">
    <property type="entry name" value="RIBOSOMAL_S2_1"/>
    <property type="match status" value="1"/>
</dbReference>
<dbReference type="SUPFAM" id="SSF52313">
    <property type="entry name" value="Ribosomal protein S2"/>
    <property type="match status" value="1"/>
</dbReference>
<reference key="1">
    <citation type="submission" date="2010-11" db="EMBL/GenBank/DDBJ databases">
        <title>The complete sequence of chromosome of Isophaera pallida ATCC 43644.</title>
        <authorList>
            <consortium name="US DOE Joint Genome Institute (JGI-PGF)"/>
            <person name="Lucas S."/>
            <person name="Copeland A."/>
            <person name="Lapidus A."/>
            <person name="Bruce D."/>
            <person name="Goodwin L."/>
            <person name="Pitluck S."/>
            <person name="Kyrpides N."/>
            <person name="Mavromatis K."/>
            <person name="Pagani I."/>
            <person name="Ivanova N."/>
            <person name="Saunders E."/>
            <person name="Brettin T."/>
            <person name="Detter J.C."/>
            <person name="Han C."/>
            <person name="Tapia R."/>
            <person name="Land M."/>
            <person name="Hauser L."/>
            <person name="Markowitz V."/>
            <person name="Cheng J.-F."/>
            <person name="Hugenholtz P."/>
            <person name="Woyke T."/>
            <person name="Wu D."/>
            <person name="Eisen J.A."/>
        </authorList>
    </citation>
    <scope>NUCLEOTIDE SEQUENCE</scope>
    <source>
        <strain>ATCC 43644</strain>
    </source>
</reference>
<dbReference type="PRINTS" id="PR00395">
    <property type="entry name" value="RIBOSOMALS2"/>
</dbReference>
<dbReference type="HAMAP" id="MF_00291_B">
    <property type="entry name" value="Ribosomal_uS2_B"/>
    <property type="match status" value="1"/>
</dbReference>
<evidence type="ECO:0000256" key="4">
    <source>
        <dbReference type="ARBA" id="ARBA00035256"/>
    </source>
</evidence>
<dbReference type="CDD" id="cd01425">
    <property type="entry name" value="RPS2"/>
    <property type="match status" value="1"/>
</dbReference>
<dbReference type="InterPro" id="IPR018130">
    <property type="entry name" value="Ribosomal_uS2_CS"/>
</dbReference>
<dbReference type="GO" id="GO:0006412">
    <property type="term" value="P:translation"/>
    <property type="evidence" value="ECO:0007669"/>
    <property type="project" value="UniProtKB-UniRule"/>
</dbReference>
<evidence type="ECO:0000256" key="5">
    <source>
        <dbReference type="HAMAP-Rule" id="MF_00291"/>
    </source>
</evidence>
<dbReference type="eggNOG" id="COG0052">
    <property type="taxonomic scope" value="Bacteria"/>
</dbReference>
<keyword evidence="3 5" id="KW-0687">Ribonucleoprotein</keyword>
<dbReference type="EMBL" id="CP002353">
    <property type="protein sequence ID" value="ADV62178.1"/>
    <property type="molecule type" value="Genomic_DNA"/>
</dbReference>
<organism evidence="7 8">
    <name type="scientific">Isosphaera pallida (strain ATCC 43644 / DSM 9630 / IS1B)</name>
    <dbReference type="NCBI Taxonomy" id="575540"/>
    <lineage>
        <taxon>Bacteria</taxon>
        <taxon>Pseudomonadati</taxon>
        <taxon>Planctomycetota</taxon>
        <taxon>Planctomycetia</taxon>
        <taxon>Isosphaerales</taxon>
        <taxon>Isosphaeraceae</taxon>
        <taxon>Isosphaera</taxon>
    </lineage>
</organism>
<evidence type="ECO:0000313" key="8">
    <source>
        <dbReference type="Proteomes" id="UP000008631"/>
    </source>
</evidence>
<dbReference type="Gene3D" id="3.40.50.10490">
    <property type="entry name" value="Glucose-6-phosphate isomerase like protein, domain 1"/>
    <property type="match status" value="1"/>
</dbReference>
<evidence type="ECO:0000256" key="2">
    <source>
        <dbReference type="ARBA" id="ARBA00022980"/>
    </source>
</evidence>
<evidence type="ECO:0000256" key="6">
    <source>
        <dbReference type="SAM" id="MobiDB-lite"/>
    </source>
</evidence>
<dbReference type="STRING" id="575540.Isop_1594"/>
<dbReference type="GO" id="GO:0022627">
    <property type="term" value="C:cytosolic small ribosomal subunit"/>
    <property type="evidence" value="ECO:0007669"/>
    <property type="project" value="TreeGrafter"/>
</dbReference>
<dbReference type="AlphaFoldDB" id="E8QZP2"/>
<dbReference type="PANTHER" id="PTHR12534">
    <property type="entry name" value="30S RIBOSOMAL PROTEIN S2 PROKARYOTIC AND ORGANELLAR"/>
    <property type="match status" value="1"/>
</dbReference>
<feature type="compositionally biased region" description="Basic and acidic residues" evidence="6">
    <location>
        <begin position="234"/>
        <end position="259"/>
    </location>
</feature>
<gene>
    <name evidence="5" type="primary">rpsB</name>
    <name evidence="7" type="ordered locus">Isop_1594</name>
</gene>
<feature type="region of interest" description="Disordered" evidence="6">
    <location>
        <begin position="224"/>
        <end position="307"/>
    </location>
</feature>
<dbReference type="PANTHER" id="PTHR12534:SF0">
    <property type="entry name" value="SMALL RIBOSOMAL SUBUNIT PROTEIN US2M"/>
    <property type="match status" value="1"/>
</dbReference>
<dbReference type="FunCoup" id="E8QZP2">
    <property type="interactions" value="615"/>
</dbReference>
<dbReference type="Pfam" id="PF00318">
    <property type="entry name" value="Ribosomal_S2"/>
    <property type="match status" value="1"/>
</dbReference>
<reference evidence="7 8" key="2">
    <citation type="journal article" date="2011" name="Stand. Genomic Sci.">
        <title>Complete genome sequence of Isosphaera pallida type strain (IS1B).</title>
        <authorList>
            <consortium name="US DOE Joint Genome Institute (JGI-PGF)"/>
            <person name="Goker M."/>
            <person name="Cleland D."/>
            <person name="Saunders E."/>
            <person name="Lapidus A."/>
            <person name="Nolan M."/>
            <person name="Lucas S."/>
            <person name="Hammon N."/>
            <person name="Deshpande S."/>
            <person name="Cheng J.F."/>
            <person name="Tapia R."/>
            <person name="Han C."/>
            <person name="Goodwin L."/>
            <person name="Pitluck S."/>
            <person name="Liolios K."/>
            <person name="Pagani I."/>
            <person name="Ivanova N."/>
            <person name="Mavromatis K."/>
            <person name="Pati A."/>
            <person name="Chen A."/>
            <person name="Palaniappan K."/>
            <person name="Land M."/>
            <person name="Hauser L."/>
            <person name="Chang Y.J."/>
            <person name="Jeffries C.D."/>
            <person name="Detter J.C."/>
            <person name="Beck B."/>
            <person name="Woyke T."/>
            <person name="Bristow J."/>
            <person name="Eisen J.A."/>
            <person name="Markowitz V."/>
            <person name="Hugenholtz P."/>
            <person name="Kyrpides N.C."/>
            <person name="Klenk H.P."/>
        </authorList>
    </citation>
    <scope>NUCLEOTIDE SEQUENCE [LARGE SCALE GENOMIC DNA]</scope>
    <source>
        <strain evidence="8">ATCC 43644 / DSM 9630 / IS1B</strain>
    </source>
</reference>
<dbReference type="RefSeq" id="WP_013564466.1">
    <property type="nucleotide sequence ID" value="NC_014962.1"/>
</dbReference>
<dbReference type="Gene3D" id="1.10.287.610">
    <property type="entry name" value="Helix hairpin bin"/>
    <property type="match status" value="1"/>
</dbReference>
<sequence length="307" mass="33947">MSTLAVKDLVEAGVHFGSRARRWNPKMKPYIYTKRNLIHIIDLKETVRGLLRASKYFHRIAAQNGLILFVGTKRQAADILVEECTRCGMPYVTERWLGGTLTNFRTIRSRLERLEELEAILDGEQAATYSKKMISTLTRERRKIERNLSGIRHMTRLPEALFVVDPNREHNAVVEARKLGIKVVALLDTDCDPDLIDLPIPGNDDSMRSIELIVRRLTDSILEGRLSAPAEPDPASRGERAPRGERGPRGERRAPRGERGAPPPSATEPVAPTAETNAAPESDATAESDTPPADGPPADGLTPEPSA</sequence>
<dbReference type="KEGG" id="ipa:Isop_1594"/>
<evidence type="ECO:0000256" key="3">
    <source>
        <dbReference type="ARBA" id="ARBA00023274"/>
    </source>
</evidence>
<dbReference type="HOGENOM" id="CLU_040318_1_1_0"/>
<keyword evidence="8" id="KW-1185">Reference proteome</keyword>
<proteinExistence type="inferred from homology"/>
<dbReference type="InterPro" id="IPR001865">
    <property type="entry name" value="Ribosomal_uS2"/>
</dbReference>
<dbReference type="GO" id="GO:0003735">
    <property type="term" value="F:structural constituent of ribosome"/>
    <property type="evidence" value="ECO:0007669"/>
    <property type="project" value="InterPro"/>
</dbReference>
<dbReference type="NCBIfam" id="TIGR01011">
    <property type="entry name" value="rpsB_bact"/>
    <property type="match status" value="1"/>
</dbReference>
<keyword evidence="2 5" id="KW-0689">Ribosomal protein</keyword>
<protein>
    <recommendedName>
        <fullName evidence="4 5">Small ribosomal subunit protein uS2</fullName>
    </recommendedName>
</protein>
<dbReference type="Proteomes" id="UP000008631">
    <property type="component" value="Chromosome"/>
</dbReference>
<dbReference type="InterPro" id="IPR023591">
    <property type="entry name" value="Ribosomal_uS2_flav_dom_sf"/>
</dbReference>
<dbReference type="InParanoid" id="E8QZP2"/>
<feature type="compositionally biased region" description="Low complexity" evidence="6">
    <location>
        <begin position="290"/>
        <end position="307"/>
    </location>
</feature>
<comment type="similarity">
    <text evidence="1 5">Belongs to the universal ribosomal protein uS2 family.</text>
</comment>
<name>E8QZP2_ISOPI</name>
<dbReference type="InterPro" id="IPR005706">
    <property type="entry name" value="Ribosomal_uS2_bac/mit/plastid"/>
</dbReference>
<accession>E8QZP2</accession>